<reference evidence="12 13" key="1">
    <citation type="journal article" date="2021" name="DNA Res.">
        <title>Genome analysis of Candida subhashii reveals its hybrid nature and dual mitochondrial genome conformations.</title>
        <authorList>
            <person name="Mixao V."/>
            <person name="Hegedusova E."/>
            <person name="Saus E."/>
            <person name="Pryszcz L.P."/>
            <person name="Cillingova A."/>
            <person name="Nosek J."/>
            <person name="Gabaldon T."/>
        </authorList>
    </citation>
    <scope>NUCLEOTIDE SEQUENCE [LARGE SCALE GENOMIC DNA]</scope>
    <source>
        <strain evidence="12 13">CBS 10753</strain>
    </source>
</reference>
<keyword evidence="3 9" id="KW-0507">mRNA processing</keyword>
<keyword evidence="5 9" id="KW-0694">RNA-binding</keyword>
<evidence type="ECO:0000256" key="3">
    <source>
        <dbReference type="ARBA" id="ARBA00022664"/>
    </source>
</evidence>
<evidence type="ECO:0000256" key="7">
    <source>
        <dbReference type="ARBA" id="ARBA00023242"/>
    </source>
</evidence>
<name>A0A8J5Q6I0_9ASCO</name>
<dbReference type="GO" id="GO:0005681">
    <property type="term" value="C:spliceosomal complex"/>
    <property type="evidence" value="ECO:0007669"/>
    <property type="project" value="UniProtKB-KW"/>
</dbReference>
<dbReference type="SMART" id="SM00651">
    <property type="entry name" value="Sm"/>
    <property type="match status" value="1"/>
</dbReference>
<dbReference type="InterPro" id="IPR001163">
    <property type="entry name" value="Sm_dom_euk/arc"/>
</dbReference>
<evidence type="ECO:0000256" key="5">
    <source>
        <dbReference type="ARBA" id="ARBA00022884"/>
    </source>
</evidence>
<evidence type="ECO:0000259" key="11">
    <source>
        <dbReference type="PROSITE" id="PS52002"/>
    </source>
</evidence>
<evidence type="ECO:0000256" key="6">
    <source>
        <dbReference type="ARBA" id="ARBA00023187"/>
    </source>
</evidence>
<dbReference type="AlphaFoldDB" id="A0A8J5Q6I0"/>
<evidence type="ECO:0000313" key="12">
    <source>
        <dbReference type="EMBL" id="KAG7662189.1"/>
    </source>
</evidence>
<dbReference type="Pfam" id="PF01423">
    <property type="entry name" value="LSM"/>
    <property type="match status" value="1"/>
</dbReference>
<dbReference type="PROSITE" id="PS52002">
    <property type="entry name" value="SM"/>
    <property type="match status" value="1"/>
</dbReference>
<keyword evidence="8 9" id="KW-0687">Ribonucleoprotein</keyword>
<dbReference type="GO" id="GO:1990726">
    <property type="term" value="C:Lsm1-7-Pat1 complex"/>
    <property type="evidence" value="ECO:0007669"/>
    <property type="project" value="TreeGrafter"/>
</dbReference>
<accession>A0A8J5Q6I0</accession>
<feature type="domain" description="Sm" evidence="11">
    <location>
        <begin position="39"/>
        <end position="113"/>
    </location>
</feature>
<dbReference type="EMBL" id="JAGSYN010000183">
    <property type="protein sequence ID" value="KAG7662189.1"/>
    <property type="molecule type" value="Genomic_DNA"/>
</dbReference>
<proteinExistence type="inferred from homology"/>
<dbReference type="GO" id="GO:0046540">
    <property type="term" value="C:U4/U6 x U5 tri-snRNP complex"/>
    <property type="evidence" value="ECO:0007669"/>
    <property type="project" value="TreeGrafter"/>
</dbReference>
<evidence type="ECO:0000256" key="9">
    <source>
        <dbReference type="RuleBase" id="RU365055"/>
    </source>
</evidence>
<dbReference type="PANTHER" id="PTHR20971">
    <property type="entry name" value="U6 SNRNA-ASSOCIATED PROTEIN"/>
    <property type="match status" value="1"/>
</dbReference>
<dbReference type="Proteomes" id="UP000694255">
    <property type="component" value="Unassembled WGS sequence"/>
</dbReference>
<comment type="similarity">
    <text evidence="2 9">Belongs to the snRNP Sm proteins family.</text>
</comment>
<feature type="compositionally biased region" description="Polar residues" evidence="10">
    <location>
        <begin position="1"/>
        <end position="15"/>
    </location>
</feature>
<keyword evidence="4 9" id="KW-0747">Spliceosome</keyword>
<dbReference type="PANTHER" id="PTHR20971:SF0">
    <property type="entry name" value="U6 SNRNA-ASSOCIATED SM-LIKE PROTEIN LSM5"/>
    <property type="match status" value="1"/>
</dbReference>
<evidence type="ECO:0000313" key="13">
    <source>
        <dbReference type="Proteomes" id="UP000694255"/>
    </source>
</evidence>
<evidence type="ECO:0000256" key="4">
    <source>
        <dbReference type="ARBA" id="ARBA00022728"/>
    </source>
</evidence>
<keyword evidence="7 9" id="KW-0539">Nucleus</keyword>
<dbReference type="InterPro" id="IPR047575">
    <property type="entry name" value="Sm"/>
</dbReference>
<comment type="function">
    <text evidence="9">Plays a role in U6 snRNP assembly and function. Binds to the 3' end of U6 snRNA.</text>
</comment>
<evidence type="ECO:0000256" key="10">
    <source>
        <dbReference type="SAM" id="MobiDB-lite"/>
    </source>
</evidence>
<organism evidence="12 13">
    <name type="scientific">[Candida] subhashii</name>
    <dbReference type="NCBI Taxonomy" id="561895"/>
    <lineage>
        <taxon>Eukaryota</taxon>
        <taxon>Fungi</taxon>
        <taxon>Dikarya</taxon>
        <taxon>Ascomycota</taxon>
        <taxon>Saccharomycotina</taxon>
        <taxon>Pichiomycetes</taxon>
        <taxon>Debaryomycetaceae</taxon>
        <taxon>Spathaspora</taxon>
    </lineage>
</organism>
<keyword evidence="6 9" id="KW-0508">mRNA splicing</keyword>
<comment type="subunit">
    <text evidence="9">LSm subunits form a heteromer with a doughnut shape.</text>
</comment>
<sequence>MSEGSESNVTPQPQVAEQPPVSIEATPEVVDIEPATAVLPLEIIDRSVGNKVRVLMTSDKEFYGTLIGFDDYVNMVLQDVIETDNTNGTSTTPVKKMLLNGGHIAMIIPDVPDVLVV</sequence>
<dbReference type="InterPro" id="IPR033871">
    <property type="entry name" value="LSm5"/>
</dbReference>
<dbReference type="OrthoDB" id="429711at2759"/>
<evidence type="ECO:0000256" key="1">
    <source>
        <dbReference type="ARBA" id="ARBA00004123"/>
    </source>
</evidence>
<dbReference type="GO" id="GO:0000398">
    <property type="term" value="P:mRNA splicing, via spliceosome"/>
    <property type="evidence" value="ECO:0007669"/>
    <property type="project" value="TreeGrafter"/>
</dbReference>
<comment type="subcellular location">
    <subcellularLocation>
        <location evidence="1 9">Nucleus</location>
    </subcellularLocation>
</comment>
<dbReference type="GO" id="GO:0003723">
    <property type="term" value="F:RNA binding"/>
    <property type="evidence" value="ECO:0007669"/>
    <property type="project" value="UniProtKB-KW"/>
</dbReference>
<evidence type="ECO:0000256" key="2">
    <source>
        <dbReference type="ARBA" id="ARBA00006850"/>
    </source>
</evidence>
<dbReference type="CDD" id="cd01732">
    <property type="entry name" value="LSm5"/>
    <property type="match status" value="1"/>
</dbReference>
<evidence type="ECO:0000256" key="8">
    <source>
        <dbReference type="ARBA" id="ARBA00023274"/>
    </source>
</evidence>
<comment type="caution">
    <text evidence="12">The sequence shown here is derived from an EMBL/GenBank/DDBJ whole genome shotgun (WGS) entry which is preliminary data.</text>
</comment>
<gene>
    <name evidence="9" type="primary">LSM5</name>
    <name evidence="12" type="ORF">J8A68_004317</name>
</gene>
<keyword evidence="13" id="KW-1185">Reference proteome</keyword>
<protein>
    <recommendedName>
        <fullName evidence="9">LSM complex subunit LSM5</fullName>
    </recommendedName>
</protein>
<dbReference type="GO" id="GO:0005688">
    <property type="term" value="C:U6 snRNP"/>
    <property type="evidence" value="ECO:0007669"/>
    <property type="project" value="TreeGrafter"/>
</dbReference>
<feature type="region of interest" description="Disordered" evidence="10">
    <location>
        <begin position="1"/>
        <end position="21"/>
    </location>
</feature>